<name>A0A6P1MMZ1_9FIRM</name>
<keyword evidence="1" id="KW-0472">Membrane</keyword>
<evidence type="ECO:0000256" key="1">
    <source>
        <dbReference type="SAM" id="Phobius"/>
    </source>
</evidence>
<keyword evidence="1" id="KW-0812">Transmembrane</keyword>
<feature type="transmembrane region" description="Helical" evidence="1">
    <location>
        <begin position="127"/>
        <end position="151"/>
    </location>
</feature>
<evidence type="ECO:0000313" key="2">
    <source>
        <dbReference type="EMBL" id="QHI73458.1"/>
    </source>
</evidence>
<dbReference type="Proteomes" id="UP000463883">
    <property type="component" value="Chromosome"/>
</dbReference>
<proteinExistence type="predicted"/>
<feature type="transmembrane region" description="Helical" evidence="1">
    <location>
        <begin position="34"/>
        <end position="53"/>
    </location>
</feature>
<organism evidence="2 3">
    <name type="scientific">Aminipila terrae</name>
    <dbReference type="NCBI Taxonomy" id="2697030"/>
    <lineage>
        <taxon>Bacteria</taxon>
        <taxon>Bacillati</taxon>
        <taxon>Bacillota</taxon>
        <taxon>Clostridia</taxon>
        <taxon>Peptostreptococcales</taxon>
        <taxon>Anaerovoracaceae</taxon>
        <taxon>Aminipila</taxon>
    </lineage>
</organism>
<feature type="transmembrane region" description="Helical" evidence="1">
    <location>
        <begin position="104"/>
        <end position="120"/>
    </location>
</feature>
<keyword evidence="3" id="KW-1185">Reference proteome</keyword>
<dbReference type="EMBL" id="CP047591">
    <property type="protein sequence ID" value="QHI73458.1"/>
    <property type="molecule type" value="Genomic_DNA"/>
</dbReference>
<keyword evidence="1" id="KW-1133">Transmembrane helix</keyword>
<protein>
    <submittedName>
        <fullName evidence="2">Uncharacterized protein</fullName>
    </submittedName>
</protein>
<sequence length="158" mass="17601">MGFIIVALSICIIKPILGFLVGEHQDFPAERVGSYYLGVSFELYSLMFLWLSYMVLHNDTNFSNIFLIGGILGYIVIMIVLVYYRFNVAIGKFKNRSGAPNYKIIGIMTIVGGFALNYFTDNMGQGVNAILITFGTLVISYIFSIGGVLLIEHIFSLN</sequence>
<reference evidence="2 3" key="1">
    <citation type="submission" date="2020-01" db="EMBL/GenBank/DDBJ databases">
        <title>Genomic analysis of Aminipila sp. CBA3637.</title>
        <authorList>
            <person name="Kim Y.B."/>
            <person name="Roh S.W."/>
        </authorList>
    </citation>
    <scope>NUCLEOTIDE SEQUENCE [LARGE SCALE GENOMIC DNA]</scope>
    <source>
        <strain evidence="2 3">CBA3637</strain>
    </source>
</reference>
<evidence type="ECO:0000313" key="3">
    <source>
        <dbReference type="Proteomes" id="UP000463883"/>
    </source>
</evidence>
<dbReference type="RefSeq" id="WP_162363223.1">
    <property type="nucleotide sequence ID" value="NZ_CP047591.1"/>
</dbReference>
<feature type="transmembrane region" description="Helical" evidence="1">
    <location>
        <begin position="65"/>
        <end position="84"/>
    </location>
</feature>
<gene>
    <name evidence="2" type="ORF">Ami3637_14695</name>
</gene>
<dbReference type="KEGG" id="amic:Ami3637_14695"/>
<accession>A0A6P1MMZ1</accession>
<dbReference type="AlphaFoldDB" id="A0A6P1MMZ1"/>